<gene>
    <name evidence="11" type="primary">hisC</name>
    <name evidence="13" type="ORF">SAMN05421721_10735</name>
</gene>
<dbReference type="CDD" id="cd00609">
    <property type="entry name" value="AAT_like"/>
    <property type="match status" value="1"/>
</dbReference>
<keyword evidence="6 11" id="KW-0028">Amino-acid biosynthesis</keyword>
<dbReference type="InterPro" id="IPR005861">
    <property type="entry name" value="HisP_aminotrans"/>
</dbReference>
<dbReference type="EC" id="2.6.1.9" evidence="11"/>
<comment type="subunit">
    <text evidence="4 11">Homodimer.</text>
</comment>
<keyword evidence="9 11" id="KW-0368">Histidine biosynthesis</keyword>
<dbReference type="Gene3D" id="3.40.640.10">
    <property type="entry name" value="Type I PLP-dependent aspartate aminotransferase-like (Major domain)"/>
    <property type="match status" value="1"/>
</dbReference>
<dbReference type="AlphaFoldDB" id="A0A1I4RA46"/>
<evidence type="ECO:0000256" key="2">
    <source>
        <dbReference type="ARBA" id="ARBA00005011"/>
    </source>
</evidence>
<dbReference type="InterPro" id="IPR015421">
    <property type="entry name" value="PyrdxlP-dep_Trfase_major"/>
</dbReference>
<dbReference type="GO" id="GO:0004400">
    <property type="term" value="F:histidinol-phosphate transaminase activity"/>
    <property type="evidence" value="ECO:0007669"/>
    <property type="project" value="UniProtKB-UniRule"/>
</dbReference>
<dbReference type="OrthoDB" id="9809616at2"/>
<name>A0A1I4RA46_ECTMO</name>
<comment type="cofactor">
    <cofactor evidence="1 11">
        <name>pyridoxal 5'-phosphate</name>
        <dbReference type="ChEBI" id="CHEBI:597326"/>
    </cofactor>
</comment>
<evidence type="ECO:0000256" key="1">
    <source>
        <dbReference type="ARBA" id="ARBA00001933"/>
    </source>
</evidence>
<evidence type="ECO:0000313" key="14">
    <source>
        <dbReference type="Proteomes" id="UP000199556"/>
    </source>
</evidence>
<keyword evidence="5 11" id="KW-0032">Aminotransferase</keyword>
<evidence type="ECO:0000256" key="5">
    <source>
        <dbReference type="ARBA" id="ARBA00022576"/>
    </source>
</evidence>
<evidence type="ECO:0000259" key="12">
    <source>
        <dbReference type="Pfam" id="PF00155"/>
    </source>
</evidence>
<reference evidence="13 14" key="1">
    <citation type="submission" date="2016-10" db="EMBL/GenBank/DDBJ databases">
        <authorList>
            <person name="de Groot N.N."/>
        </authorList>
    </citation>
    <scope>NUCLEOTIDE SEQUENCE [LARGE SCALE GENOMIC DNA]</scope>
    <source>
        <strain evidence="13 14">DSM 4180</strain>
    </source>
</reference>
<evidence type="ECO:0000256" key="4">
    <source>
        <dbReference type="ARBA" id="ARBA00011738"/>
    </source>
</evidence>
<comment type="similarity">
    <text evidence="3 11">Belongs to the class-II pyridoxal-phosphate-dependent aminotransferase family. Histidinol-phosphate aminotransferase subfamily.</text>
</comment>
<evidence type="ECO:0000256" key="7">
    <source>
        <dbReference type="ARBA" id="ARBA00022679"/>
    </source>
</evidence>
<dbReference type="EMBL" id="FOUO01000007">
    <property type="protein sequence ID" value="SFM49142.1"/>
    <property type="molecule type" value="Genomic_DNA"/>
</dbReference>
<dbReference type="GO" id="GO:0000105">
    <property type="term" value="P:L-histidine biosynthetic process"/>
    <property type="evidence" value="ECO:0007669"/>
    <property type="project" value="UniProtKB-UniRule"/>
</dbReference>
<comment type="catalytic activity">
    <reaction evidence="10 11">
        <text>L-histidinol phosphate + 2-oxoglutarate = 3-(imidazol-4-yl)-2-oxopropyl phosphate + L-glutamate</text>
        <dbReference type="Rhea" id="RHEA:23744"/>
        <dbReference type="ChEBI" id="CHEBI:16810"/>
        <dbReference type="ChEBI" id="CHEBI:29985"/>
        <dbReference type="ChEBI" id="CHEBI:57766"/>
        <dbReference type="ChEBI" id="CHEBI:57980"/>
        <dbReference type="EC" id="2.6.1.9"/>
    </reaction>
</comment>
<keyword evidence="8 11" id="KW-0663">Pyridoxal phosphate</keyword>
<comment type="pathway">
    <text evidence="2 11">Amino-acid biosynthesis; L-histidine biosynthesis; L-histidine from 5-phospho-alpha-D-ribose 1-diphosphate: step 7/9.</text>
</comment>
<dbReference type="PANTHER" id="PTHR42885:SF2">
    <property type="entry name" value="HISTIDINOL-PHOSPHATE AMINOTRANSFERASE"/>
    <property type="match status" value="1"/>
</dbReference>
<dbReference type="InterPro" id="IPR004839">
    <property type="entry name" value="Aminotransferase_I/II_large"/>
</dbReference>
<dbReference type="UniPathway" id="UPA00031">
    <property type="reaction ID" value="UER00012"/>
</dbReference>
<dbReference type="RefSeq" id="WP_090484916.1">
    <property type="nucleotide sequence ID" value="NZ_FOUO01000007.1"/>
</dbReference>
<dbReference type="STRING" id="195064.SAMN05421721_10735"/>
<evidence type="ECO:0000313" key="13">
    <source>
        <dbReference type="EMBL" id="SFM49142.1"/>
    </source>
</evidence>
<dbReference type="SUPFAM" id="SSF53383">
    <property type="entry name" value="PLP-dependent transferases"/>
    <property type="match status" value="1"/>
</dbReference>
<organism evidence="13 14">
    <name type="scientific">Ectothiorhodospira mobilis</name>
    <dbReference type="NCBI Taxonomy" id="195064"/>
    <lineage>
        <taxon>Bacteria</taxon>
        <taxon>Pseudomonadati</taxon>
        <taxon>Pseudomonadota</taxon>
        <taxon>Gammaproteobacteria</taxon>
        <taxon>Chromatiales</taxon>
        <taxon>Ectothiorhodospiraceae</taxon>
        <taxon>Ectothiorhodospira</taxon>
    </lineage>
</organism>
<dbReference type="HAMAP" id="MF_01023">
    <property type="entry name" value="HisC_aminotrans_2"/>
    <property type="match status" value="1"/>
</dbReference>
<evidence type="ECO:0000256" key="9">
    <source>
        <dbReference type="ARBA" id="ARBA00023102"/>
    </source>
</evidence>
<evidence type="ECO:0000256" key="6">
    <source>
        <dbReference type="ARBA" id="ARBA00022605"/>
    </source>
</evidence>
<proteinExistence type="inferred from homology"/>
<evidence type="ECO:0000256" key="3">
    <source>
        <dbReference type="ARBA" id="ARBA00007970"/>
    </source>
</evidence>
<dbReference type="Gene3D" id="3.90.1150.10">
    <property type="entry name" value="Aspartate Aminotransferase, domain 1"/>
    <property type="match status" value="1"/>
</dbReference>
<feature type="domain" description="Aminotransferase class I/classII large" evidence="12">
    <location>
        <begin position="28"/>
        <end position="353"/>
    </location>
</feature>
<evidence type="ECO:0000256" key="8">
    <source>
        <dbReference type="ARBA" id="ARBA00022898"/>
    </source>
</evidence>
<keyword evidence="7 11" id="KW-0808">Transferase</keyword>
<dbReference type="Proteomes" id="UP000199556">
    <property type="component" value="Unassembled WGS sequence"/>
</dbReference>
<feature type="modified residue" description="N6-(pyridoxal phosphate)lysine" evidence="11">
    <location>
        <position position="217"/>
    </location>
</feature>
<dbReference type="PANTHER" id="PTHR42885">
    <property type="entry name" value="HISTIDINOL-PHOSPHATE AMINOTRANSFERASE-RELATED"/>
    <property type="match status" value="1"/>
</dbReference>
<keyword evidence="14" id="KW-1185">Reference proteome</keyword>
<accession>A0A1I4RA46</accession>
<dbReference type="NCBIfam" id="TIGR01141">
    <property type="entry name" value="hisC"/>
    <property type="match status" value="1"/>
</dbReference>
<dbReference type="InterPro" id="IPR015424">
    <property type="entry name" value="PyrdxlP-dep_Trfase"/>
</dbReference>
<sequence length="361" mass="39260">MTWTPETLIRPEILGQSAYPVPASGGLVKLDAMENPYEWPESLRRPWSERLAGVAVNRYPDPRAEDLVAALRRVMGIPEGAQVMLGNGSDELIQILLMALAGPGRVVMAPEPAFVMYRTVARWLGMEYVGVPLREDFALDLPALQRALETHRPAVLFLAYPNNPSGNLWPRDAMEALIETAPGLVVVDEAYSPFAADSFLPAAGSHPRLLVMRTVSKLGLAGLRLGYLCGPAPWLGQLDKLRLPYNVNTLTQAAARFALEHHDVLEAQAAAIRRDRETLYRALQGLEGIEPFPSEANFILFRTPPGRARAVFEGIRARGVLIKDLSGQGGSLTDCLRVTVGTPEENARFLDALIGALAGGG</sequence>
<dbReference type="InterPro" id="IPR015422">
    <property type="entry name" value="PyrdxlP-dep_Trfase_small"/>
</dbReference>
<evidence type="ECO:0000256" key="11">
    <source>
        <dbReference type="HAMAP-Rule" id="MF_01023"/>
    </source>
</evidence>
<dbReference type="GO" id="GO:0030170">
    <property type="term" value="F:pyridoxal phosphate binding"/>
    <property type="evidence" value="ECO:0007669"/>
    <property type="project" value="InterPro"/>
</dbReference>
<dbReference type="Pfam" id="PF00155">
    <property type="entry name" value="Aminotran_1_2"/>
    <property type="match status" value="1"/>
</dbReference>
<evidence type="ECO:0000256" key="10">
    <source>
        <dbReference type="ARBA" id="ARBA00047481"/>
    </source>
</evidence>
<protein>
    <recommendedName>
        <fullName evidence="11">Histidinol-phosphate aminotransferase</fullName>
        <ecNumber evidence="11">2.6.1.9</ecNumber>
    </recommendedName>
    <alternativeName>
        <fullName evidence="11">Imidazole acetol-phosphate transaminase</fullName>
    </alternativeName>
</protein>